<organism evidence="2 3">
    <name type="scientific">Desulfoluna butyratoxydans</name>
    <dbReference type="NCBI Taxonomy" id="231438"/>
    <lineage>
        <taxon>Bacteria</taxon>
        <taxon>Pseudomonadati</taxon>
        <taxon>Thermodesulfobacteriota</taxon>
        <taxon>Desulfobacteria</taxon>
        <taxon>Desulfobacterales</taxon>
        <taxon>Desulfolunaceae</taxon>
        <taxon>Desulfoluna</taxon>
    </lineage>
</organism>
<dbReference type="PIRSF" id="PIRSF031924">
    <property type="entry name" value="Pi-irrepressible_AP"/>
    <property type="match status" value="1"/>
</dbReference>
<dbReference type="EMBL" id="CAADHO010000004">
    <property type="protein sequence ID" value="VFQ44941.1"/>
    <property type="molecule type" value="Genomic_DNA"/>
</dbReference>
<dbReference type="SUPFAM" id="SSF53649">
    <property type="entry name" value="Alkaline phosphatase-like"/>
    <property type="match status" value="1"/>
</dbReference>
<keyword evidence="2" id="KW-0808">Transferase</keyword>
<evidence type="ECO:0000313" key="2">
    <source>
        <dbReference type="EMBL" id="VFQ44941.1"/>
    </source>
</evidence>
<feature type="signal peptide" evidence="1">
    <location>
        <begin position="1"/>
        <end position="24"/>
    </location>
</feature>
<sequence length="565" mass="61486">MKAYRPVYWMLPLLMLAAATWTHAKPLREKPALVLQITVHDMRGDFPMRYKERLGKGGLRYLMQQGTHYTNASFPHAGTEPTVGHAALFTGTSPSRNGIVAGSWFDRDKDRVITSCEDDRYPLIGKAPVEGEGRAPTQMLAATVGDELSMATNGGTRMFSVSLKDQGAILPGGHTGKAFWYSTTDGSFVSSSYYFTQYPDWVAQWNAKKHADTYKSRSWQLLHAPSTYLFGANDRRPFEVDMFGLGTTFPHPVNADPTLFYATLAATPFGDELTAEFAKALIREEKLGKGPRTDFLAVGFSATDSIGRLFGASSLEVEDTILRVDKLLADLFRYVDKEIGLDRTLVVLSSNHGMCETPQHLASLGFDVGCLPSGSVLRDTLAKALNRRLDVPESVVRLYDHPYVYLNEKEIAKTGVSLARVEATAAEEIVSIPGIAGALTRTDLLKGTVAPTPTNMAILDSFHAGRSGNIHVIAAPSTYVTGKTPSALPQGDDTYVPLFFAGWGIPAQRITRPVTPYDIAPTLASILEIKAPSGAEGIPLAEVLKENAPAENWVTASRTALPAMR</sequence>
<dbReference type="Proteomes" id="UP000507962">
    <property type="component" value="Unassembled WGS sequence"/>
</dbReference>
<protein>
    <submittedName>
        <fullName evidence="2">Type i phosphodiesterase/nucleotide pyrophosphatase/phosphate transferase</fullName>
    </submittedName>
</protein>
<dbReference type="Gene3D" id="3.30.1360.150">
    <property type="match status" value="1"/>
</dbReference>
<dbReference type="RefSeq" id="WP_180140967.1">
    <property type="nucleotide sequence ID" value="NZ_CAADHO010000004.1"/>
</dbReference>
<dbReference type="CDD" id="cd16016">
    <property type="entry name" value="AP-SPAP"/>
    <property type="match status" value="1"/>
</dbReference>
<accession>A0A4U8YMH6</accession>
<keyword evidence="3" id="KW-1185">Reference proteome</keyword>
<dbReference type="Gene3D" id="3.40.720.10">
    <property type="entry name" value="Alkaline Phosphatase, subunit A"/>
    <property type="match status" value="1"/>
</dbReference>
<dbReference type="GO" id="GO:0004035">
    <property type="term" value="F:alkaline phosphatase activity"/>
    <property type="evidence" value="ECO:0007669"/>
    <property type="project" value="InterPro"/>
</dbReference>
<evidence type="ECO:0000313" key="3">
    <source>
        <dbReference type="Proteomes" id="UP000507962"/>
    </source>
</evidence>
<dbReference type="Pfam" id="PF01663">
    <property type="entry name" value="Phosphodiest"/>
    <property type="match status" value="1"/>
</dbReference>
<reference evidence="2 3" key="1">
    <citation type="submission" date="2019-03" db="EMBL/GenBank/DDBJ databases">
        <authorList>
            <person name="Nijsse B."/>
        </authorList>
    </citation>
    <scope>NUCLEOTIDE SEQUENCE [LARGE SCALE GENOMIC DNA]</scope>
    <source>
        <strain evidence="2">Desulfoluna butyratoxydans MSL71</strain>
    </source>
</reference>
<keyword evidence="1" id="KW-0732">Signal</keyword>
<dbReference type="AlphaFoldDB" id="A0A4U8YMH6"/>
<feature type="chain" id="PRO_5020214793" evidence="1">
    <location>
        <begin position="25"/>
        <end position="565"/>
    </location>
</feature>
<proteinExistence type="predicted"/>
<evidence type="ECO:0000256" key="1">
    <source>
        <dbReference type="SAM" id="SignalP"/>
    </source>
</evidence>
<name>A0A4U8YMH6_9BACT</name>
<dbReference type="InterPro" id="IPR002591">
    <property type="entry name" value="Phosphodiest/P_Trfase"/>
</dbReference>
<dbReference type="InterPro" id="IPR026263">
    <property type="entry name" value="Alkaline_phosphatase_prok"/>
</dbReference>
<dbReference type="InterPro" id="IPR017850">
    <property type="entry name" value="Alkaline_phosphatase_core_sf"/>
</dbReference>
<gene>
    <name evidence="2" type="ORF">MSL71_25980</name>
</gene>
<dbReference type="GO" id="GO:0016740">
    <property type="term" value="F:transferase activity"/>
    <property type="evidence" value="ECO:0007669"/>
    <property type="project" value="UniProtKB-KW"/>
</dbReference>